<proteinExistence type="predicted"/>
<evidence type="ECO:0008006" key="5">
    <source>
        <dbReference type="Google" id="ProtNLM"/>
    </source>
</evidence>
<dbReference type="EMBL" id="VIFM01000015">
    <property type="protein sequence ID" value="TQF16957.1"/>
    <property type="molecule type" value="Genomic_DNA"/>
</dbReference>
<dbReference type="InterPro" id="IPR013211">
    <property type="entry name" value="LVIVD"/>
</dbReference>
<organism evidence="3 4">
    <name type="scientific">Myxococcus llanfairpwllgwyngyllgogerychwyrndrobwllllantysiliogogogochensis</name>
    <dbReference type="NCBI Taxonomy" id="2590453"/>
    <lineage>
        <taxon>Bacteria</taxon>
        <taxon>Pseudomonadati</taxon>
        <taxon>Myxococcota</taxon>
        <taxon>Myxococcia</taxon>
        <taxon>Myxococcales</taxon>
        <taxon>Cystobacterineae</taxon>
        <taxon>Myxococcaceae</taxon>
        <taxon>Myxococcus</taxon>
    </lineage>
</organism>
<gene>
    <name evidence="3" type="ORF">FJV41_05945</name>
</gene>
<evidence type="ECO:0000313" key="3">
    <source>
        <dbReference type="EMBL" id="TQF16957.1"/>
    </source>
</evidence>
<evidence type="ECO:0000256" key="2">
    <source>
        <dbReference type="SAM" id="SignalP"/>
    </source>
</evidence>
<dbReference type="OrthoDB" id="8375at2"/>
<name>A0A540X6P3_9BACT</name>
<keyword evidence="2" id="KW-0732">Signal</keyword>
<accession>A0A540X6P3</accession>
<feature type="region of interest" description="Disordered" evidence="1">
    <location>
        <begin position="25"/>
        <end position="48"/>
    </location>
</feature>
<comment type="caution">
    <text evidence="3">The sequence shown here is derived from an EMBL/GenBank/DDBJ whole genome shotgun (WGS) entry which is preliminary data.</text>
</comment>
<dbReference type="SUPFAM" id="SSF101908">
    <property type="entry name" value="Putative isomerase YbhE"/>
    <property type="match status" value="1"/>
</dbReference>
<protein>
    <recommendedName>
        <fullName evidence="5">Lipoprotein</fullName>
    </recommendedName>
</protein>
<dbReference type="Pfam" id="PF08309">
    <property type="entry name" value="LVIVD"/>
    <property type="match status" value="3"/>
</dbReference>
<dbReference type="RefSeq" id="WP_141641431.1">
    <property type="nucleotide sequence ID" value="NZ_VIFM01000015.1"/>
</dbReference>
<dbReference type="AlphaFoldDB" id="A0A540X6P3"/>
<feature type="signal peptide" evidence="2">
    <location>
        <begin position="1"/>
        <end position="22"/>
    </location>
</feature>
<reference evidence="3 4" key="1">
    <citation type="submission" date="2019-06" db="EMBL/GenBank/DDBJ databases">
        <authorList>
            <person name="Livingstone P."/>
            <person name="Whitworth D."/>
        </authorList>
    </citation>
    <scope>NUCLEOTIDE SEQUENCE [LARGE SCALE GENOMIC DNA]</scope>
    <source>
        <strain evidence="3 4">AM401</strain>
    </source>
</reference>
<evidence type="ECO:0000256" key="1">
    <source>
        <dbReference type="SAM" id="MobiDB-lite"/>
    </source>
</evidence>
<keyword evidence="4" id="KW-1185">Reference proteome</keyword>
<sequence length="547" mass="59434">MAMSLRVLLATGLLLMSVCLSGCEDSPDPDSSDSGSPDAGLPDAGPVVWDGTYTELEERGDILDTGPFAPCTFDTRDAGATTCEELSRFDLSQCNLGSLSEVEAGSIYLYPLRDARPVPDGGNAVIEVGGVHFTEDGGNMFYVPLPLRDTGPGRFFVRGFAPASTAAITLAGCEQKETDIITGCFAYCYRARLIRSGTFEAHRVSRWGGEPESSGGLELLSEGYTPLGHPLDLYVTKGHAYVVSIPKQVRTGGLSIFDVSNPRAPVLKKTLSLPGDNTWNGVWAKGDALYIASNTSGTLVYDISQPAEPLFIRGLTTGGTGTHTVLVDGDRLYSMAPGTGTFVHDISEPLSPRLLTVIALPDAALLGGPHDTFVYENRLYVSDAFRGYFVVDVTDLDHVRELGGYVRPDFTFAHHSAVGTFAGRTIAFEGGEFQYAHLRVLDVTRPERIVKIGEFRTHRPFTSIHNLLLRDNLLYIAWYQDGVRVLDVSNPTRPRQVAHYNTFREADPYRTESPFEGLLGIRVPGDGYVYAADSSRGLLIFNELAQP</sequence>
<evidence type="ECO:0000313" key="4">
    <source>
        <dbReference type="Proteomes" id="UP000315369"/>
    </source>
</evidence>
<feature type="chain" id="PRO_5021830632" description="Lipoprotein" evidence="2">
    <location>
        <begin position="23"/>
        <end position="547"/>
    </location>
</feature>
<dbReference type="Proteomes" id="UP000315369">
    <property type="component" value="Unassembled WGS sequence"/>
</dbReference>